<accession>A0A9W6V6I6</accession>
<evidence type="ECO:0000256" key="1">
    <source>
        <dbReference type="SAM" id="MobiDB-lite"/>
    </source>
</evidence>
<evidence type="ECO:0000313" key="2">
    <source>
        <dbReference type="EMBL" id="GLW75333.1"/>
    </source>
</evidence>
<dbReference type="AlphaFoldDB" id="A0A9W6V6I6"/>
<gene>
    <name evidence="2" type="ORF">Kpho02_76300</name>
</gene>
<dbReference type="RefSeq" id="WP_285740866.1">
    <property type="nucleotide sequence ID" value="NZ_BSSA01000054.1"/>
</dbReference>
<reference evidence="2" key="1">
    <citation type="submission" date="2023-02" db="EMBL/GenBank/DDBJ databases">
        <title>Kitasatospora phosalacinea NBRC 14627.</title>
        <authorList>
            <person name="Ichikawa N."/>
            <person name="Sato H."/>
            <person name="Tonouchi N."/>
        </authorList>
    </citation>
    <scope>NUCLEOTIDE SEQUENCE</scope>
    <source>
        <strain evidence="2">NBRC 14627</strain>
    </source>
</reference>
<feature type="region of interest" description="Disordered" evidence="1">
    <location>
        <begin position="1"/>
        <end position="66"/>
    </location>
</feature>
<protein>
    <submittedName>
        <fullName evidence="2">Uncharacterized protein</fullName>
    </submittedName>
</protein>
<sequence>MTTRRTLGHGFDATRRTDAPTPVPAPDRIPRTAAGLTVLAEPTHPASTASAASTEPTHPASVTARPFADRYAEIITTGSGELLHDEVPRFFDALRADDAQRRRTLFRARVEEAEPPTP</sequence>
<evidence type="ECO:0000313" key="3">
    <source>
        <dbReference type="Proteomes" id="UP001165041"/>
    </source>
</evidence>
<name>A0A9W6V6I6_9ACTN</name>
<organism evidence="2 3">
    <name type="scientific">Kitasatospora phosalacinea</name>
    <dbReference type="NCBI Taxonomy" id="2065"/>
    <lineage>
        <taxon>Bacteria</taxon>
        <taxon>Bacillati</taxon>
        <taxon>Actinomycetota</taxon>
        <taxon>Actinomycetes</taxon>
        <taxon>Kitasatosporales</taxon>
        <taxon>Streptomycetaceae</taxon>
        <taxon>Kitasatospora</taxon>
    </lineage>
</organism>
<dbReference type="EMBL" id="BSSA01000054">
    <property type="protein sequence ID" value="GLW75333.1"/>
    <property type="molecule type" value="Genomic_DNA"/>
</dbReference>
<proteinExistence type="predicted"/>
<feature type="compositionally biased region" description="Low complexity" evidence="1">
    <location>
        <begin position="40"/>
        <end position="61"/>
    </location>
</feature>
<comment type="caution">
    <text evidence="2">The sequence shown here is derived from an EMBL/GenBank/DDBJ whole genome shotgun (WGS) entry which is preliminary data.</text>
</comment>
<dbReference type="Proteomes" id="UP001165041">
    <property type="component" value="Unassembled WGS sequence"/>
</dbReference>